<dbReference type="RefSeq" id="WP_085083569.1">
    <property type="nucleotide sequence ID" value="NZ_FXAK01000002.1"/>
</dbReference>
<name>A0A1X7E8J3_9PROT</name>
<dbReference type="InterPro" id="IPR025906">
    <property type="entry name" value="YjfB_motility"/>
</dbReference>
<feature type="region of interest" description="Disordered" evidence="1">
    <location>
        <begin position="47"/>
        <end position="66"/>
    </location>
</feature>
<evidence type="ECO:0000313" key="3">
    <source>
        <dbReference type="Proteomes" id="UP000192936"/>
    </source>
</evidence>
<feature type="compositionally biased region" description="Polar residues" evidence="1">
    <location>
        <begin position="54"/>
        <end position="66"/>
    </location>
</feature>
<protein>
    <recommendedName>
        <fullName evidence="4">Motility protein</fullName>
    </recommendedName>
</protein>
<proteinExistence type="predicted"/>
<organism evidence="2 3">
    <name type="scientific">Azospirillum oryzae</name>
    <dbReference type="NCBI Taxonomy" id="286727"/>
    <lineage>
        <taxon>Bacteria</taxon>
        <taxon>Pseudomonadati</taxon>
        <taxon>Pseudomonadota</taxon>
        <taxon>Alphaproteobacteria</taxon>
        <taxon>Rhodospirillales</taxon>
        <taxon>Azospirillaceae</taxon>
        <taxon>Azospirillum</taxon>
    </lineage>
</organism>
<accession>A0A1X7E8J3</accession>
<gene>
    <name evidence="2" type="ORF">SAMN02982917_1358</name>
</gene>
<dbReference type="STRING" id="286727.SAMN02982917_1358"/>
<evidence type="ECO:0000256" key="1">
    <source>
        <dbReference type="SAM" id="MobiDB-lite"/>
    </source>
</evidence>
<evidence type="ECO:0000313" key="2">
    <source>
        <dbReference type="EMBL" id="SMF29433.1"/>
    </source>
</evidence>
<sequence length="66" mass="6537">MDVTSSTAGAAIALKQAQNQVNFGVKALSQNADQQQATVAALVQPAGGSGGGNVTPTRGQNLNITV</sequence>
<dbReference type="OrthoDB" id="7307092at2"/>
<evidence type="ECO:0008006" key="4">
    <source>
        <dbReference type="Google" id="ProtNLM"/>
    </source>
</evidence>
<dbReference type="EMBL" id="FXAK01000002">
    <property type="protein sequence ID" value="SMF29433.1"/>
    <property type="molecule type" value="Genomic_DNA"/>
</dbReference>
<dbReference type="AlphaFoldDB" id="A0A1X7E8J3"/>
<dbReference type="Pfam" id="PF14070">
    <property type="entry name" value="YjfB_motility"/>
    <property type="match status" value="1"/>
</dbReference>
<dbReference type="Proteomes" id="UP000192936">
    <property type="component" value="Unassembled WGS sequence"/>
</dbReference>
<reference evidence="2 3" key="1">
    <citation type="submission" date="2017-04" db="EMBL/GenBank/DDBJ databases">
        <authorList>
            <person name="Afonso C.L."/>
            <person name="Miller P.J."/>
            <person name="Scott M.A."/>
            <person name="Spackman E."/>
            <person name="Goraichik I."/>
            <person name="Dimitrov K.M."/>
            <person name="Suarez D.L."/>
            <person name="Swayne D.E."/>
        </authorList>
    </citation>
    <scope>NUCLEOTIDE SEQUENCE [LARGE SCALE GENOMIC DNA]</scope>
    <source>
        <strain evidence="2 3">A2P</strain>
    </source>
</reference>